<dbReference type="PANTHER" id="PTHR11319:SF35">
    <property type="entry name" value="OUTER MEMBRANE PROTEIN PMPC-RELATED"/>
    <property type="match status" value="1"/>
</dbReference>
<keyword evidence="4" id="KW-0964">Secreted</keyword>
<dbReference type="Proteomes" id="UP000759529">
    <property type="component" value="Unassembled WGS sequence"/>
</dbReference>
<dbReference type="InterPro" id="IPR012334">
    <property type="entry name" value="Pectin_lyas_fold"/>
</dbReference>
<evidence type="ECO:0008006" key="11">
    <source>
        <dbReference type="Google" id="ProtNLM"/>
    </source>
</evidence>
<evidence type="ECO:0000256" key="6">
    <source>
        <dbReference type="ARBA" id="ARBA00023136"/>
    </source>
</evidence>
<evidence type="ECO:0000256" key="3">
    <source>
        <dbReference type="ARBA" id="ARBA00004613"/>
    </source>
</evidence>
<dbReference type="EMBL" id="JACSOD020000434">
    <property type="protein sequence ID" value="MBM6498482.1"/>
    <property type="molecule type" value="Genomic_DNA"/>
</dbReference>
<proteinExistence type="predicted"/>
<dbReference type="RefSeq" id="WP_204158716.1">
    <property type="nucleotide sequence ID" value="NZ_JACSOD020000434.1"/>
</dbReference>
<dbReference type="InterPro" id="IPR003368">
    <property type="entry name" value="POMP_repeat"/>
</dbReference>
<feature type="chain" id="PRO_5045166391" description="Polymorphic outer membrane protein repeat-containing protein" evidence="8">
    <location>
        <begin position="19"/>
        <end position="315"/>
    </location>
</feature>
<reference evidence="9 10" key="1">
    <citation type="submission" date="2021-02" db="EMBL/GenBank/DDBJ databases">
        <authorList>
            <person name="Jung H.S."/>
            <person name="Chun B.H."/>
            <person name="Jeon C.O."/>
        </authorList>
    </citation>
    <scope>NUCLEOTIDE SEQUENCE [LARGE SCALE GENOMIC DNA]</scope>
    <source>
        <strain evidence="9 10">LMG 25203</strain>
    </source>
</reference>
<comment type="subcellular location">
    <subcellularLocation>
        <location evidence="1">Cell envelope</location>
    </subcellularLocation>
    <subcellularLocation>
        <location evidence="2">Cell outer membrane</location>
    </subcellularLocation>
    <subcellularLocation>
        <location evidence="3">Secreted</location>
    </subcellularLocation>
</comment>
<evidence type="ECO:0000256" key="4">
    <source>
        <dbReference type="ARBA" id="ARBA00022525"/>
    </source>
</evidence>
<dbReference type="Pfam" id="PF02415">
    <property type="entry name" value="Chlam_PMP"/>
    <property type="match status" value="1"/>
</dbReference>
<dbReference type="InterPro" id="IPR011050">
    <property type="entry name" value="Pectin_lyase_fold/virulence"/>
</dbReference>
<keyword evidence="5 8" id="KW-0732">Signal</keyword>
<accession>A0ABS2CU28</accession>
<dbReference type="SUPFAM" id="SSF51126">
    <property type="entry name" value="Pectin lyase-like"/>
    <property type="match status" value="1"/>
</dbReference>
<evidence type="ECO:0000256" key="1">
    <source>
        <dbReference type="ARBA" id="ARBA00004196"/>
    </source>
</evidence>
<dbReference type="Gene3D" id="2.160.20.10">
    <property type="entry name" value="Single-stranded right-handed beta-helix, Pectin lyase-like"/>
    <property type="match status" value="1"/>
</dbReference>
<keyword evidence="7" id="KW-0998">Cell outer membrane</keyword>
<evidence type="ECO:0000256" key="5">
    <source>
        <dbReference type="ARBA" id="ARBA00022729"/>
    </source>
</evidence>
<keyword evidence="10" id="KW-1185">Reference proteome</keyword>
<comment type="caution">
    <text evidence="9">The sequence shown here is derived from an EMBL/GenBank/DDBJ whole genome shotgun (WGS) entry which is preliminary data.</text>
</comment>
<evidence type="ECO:0000313" key="9">
    <source>
        <dbReference type="EMBL" id="MBM6498482.1"/>
    </source>
</evidence>
<evidence type="ECO:0000256" key="7">
    <source>
        <dbReference type="ARBA" id="ARBA00023237"/>
    </source>
</evidence>
<protein>
    <recommendedName>
        <fullName evidence="11">Polymorphic outer membrane protein repeat-containing protein</fullName>
    </recommendedName>
</protein>
<dbReference type="PANTHER" id="PTHR11319">
    <property type="entry name" value="G PROTEIN-COUPLED RECEPTOR-RELATED"/>
    <property type="match status" value="1"/>
</dbReference>
<feature type="signal peptide" evidence="8">
    <location>
        <begin position="1"/>
        <end position="18"/>
    </location>
</feature>
<organism evidence="9 10">
    <name type="scientific">Flavobacterium macrobrachii</name>
    <dbReference type="NCBI Taxonomy" id="591204"/>
    <lineage>
        <taxon>Bacteria</taxon>
        <taxon>Pseudomonadati</taxon>
        <taxon>Bacteroidota</taxon>
        <taxon>Flavobacteriia</taxon>
        <taxon>Flavobacteriales</taxon>
        <taxon>Flavobacteriaceae</taxon>
        <taxon>Flavobacterium</taxon>
    </lineage>
</organism>
<gene>
    <name evidence="9" type="ORF">H9X54_004100</name>
</gene>
<sequence>MKKNYLFLLLLMTSYANAAIIYVNKNATGANNGSSWTNAYTTIEAAFANSIVGDKIWIAQGVYKPTGTTRSTTYNIPNGVEVYGSFAGTETNVNQRDFSNGPTTTLNGDINTVGVQTDNCWSVVKFTNVSSLTIFDGFKIINGYNNSSTYGGAIYNSGGQPTIRNCEMIANYATDGGAFGNATTEANVTTLINCKIRNNSATEGGAIFNQSGTLKLINCDVTSNTAGYGGAIHVEFDHVIIDRGIFSGNSASASGGVVYLDNSDTSIEFNNSLLVGNFAPEKSVMGMNSPVSNTNISKFIGCGIPRKKWTIFHKP</sequence>
<evidence type="ECO:0000256" key="2">
    <source>
        <dbReference type="ARBA" id="ARBA00004442"/>
    </source>
</evidence>
<keyword evidence="6" id="KW-0472">Membrane</keyword>
<evidence type="ECO:0000256" key="8">
    <source>
        <dbReference type="SAM" id="SignalP"/>
    </source>
</evidence>
<name>A0ABS2CU28_9FLAO</name>
<evidence type="ECO:0000313" key="10">
    <source>
        <dbReference type="Proteomes" id="UP000759529"/>
    </source>
</evidence>